<dbReference type="OrthoDB" id="2156690at2759"/>
<sequence>MRRQSDWRDPEGDSSDDEPAPLSTIPLTPRSPSYRITRSRSSEAFRLPSPESFDRPYTVDSDHDVIRLVSYRGSPLSDRPYDLDDHFETLRYLPSSNYQNLNITRGFDSGSSSTESYNSYPEAKSQSDDPYSDTRPLLPRNIPRKWPKPKYVKGLAKEGRGLGLGGKWTIHKWCLIVSVTTVLLYGIAGMAIAVLTWFRAWDHADVMYVADYDVLLLLTLTSSLLLLTSLLGLTSTLLNSRPFLAYYTLLLFPCFISLLSIGYTSYKRSTFSLDRKLNLAWSQWYTPLGRLLIQDSLRCCGYYNPIHEATSSTRCYSRSPLPGCKGKLFRFEKDNLTTIWSAVFSLVPLHIINIFVALVCANHVTKRFGKGIMPKKYWLKVEDVVLMRREKGLGETWIGVVRPGMTRAGLSSGMFREDKEERRPLLGE</sequence>
<evidence type="ECO:0000256" key="2">
    <source>
        <dbReference type="ARBA" id="ARBA00022692"/>
    </source>
</evidence>
<feature type="compositionally biased region" description="Basic and acidic residues" evidence="5">
    <location>
        <begin position="1"/>
        <end position="11"/>
    </location>
</feature>
<reference evidence="8" key="1">
    <citation type="journal article" date="2014" name="Proc. Natl. Acad. Sci. U.S.A.">
        <title>Extensive sampling of basidiomycete genomes demonstrates inadequacy of the white-rot/brown-rot paradigm for wood decay fungi.</title>
        <authorList>
            <person name="Riley R."/>
            <person name="Salamov A.A."/>
            <person name="Brown D.W."/>
            <person name="Nagy L.G."/>
            <person name="Floudas D."/>
            <person name="Held B.W."/>
            <person name="Levasseur A."/>
            <person name="Lombard V."/>
            <person name="Morin E."/>
            <person name="Otillar R."/>
            <person name="Lindquist E.A."/>
            <person name="Sun H."/>
            <person name="LaButti K.M."/>
            <person name="Schmutz J."/>
            <person name="Jabbour D."/>
            <person name="Luo H."/>
            <person name="Baker S.E."/>
            <person name="Pisabarro A.G."/>
            <person name="Walton J.D."/>
            <person name="Blanchette R.A."/>
            <person name="Henrissat B."/>
            <person name="Martin F."/>
            <person name="Cullen D."/>
            <person name="Hibbett D.S."/>
            <person name="Grigoriev I.V."/>
        </authorList>
    </citation>
    <scope>NUCLEOTIDE SEQUENCE [LARGE SCALE GENOMIC DNA]</scope>
    <source>
        <strain evidence="8">MUCL 33604</strain>
    </source>
</reference>
<dbReference type="STRING" id="933084.A0A067QF21"/>
<keyword evidence="8" id="KW-1185">Reference proteome</keyword>
<evidence type="ECO:0000256" key="4">
    <source>
        <dbReference type="ARBA" id="ARBA00023136"/>
    </source>
</evidence>
<dbReference type="InterPro" id="IPR018499">
    <property type="entry name" value="Tetraspanin/Peripherin"/>
</dbReference>
<dbReference type="InParanoid" id="A0A067QF21"/>
<feature type="transmembrane region" description="Helical" evidence="6">
    <location>
        <begin position="173"/>
        <end position="194"/>
    </location>
</feature>
<comment type="subcellular location">
    <subcellularLocation>
        <location evidence="1">Membrane</location>
        <topology evidence="1">Multi-pass membrane protein</topology>
    </subcellularLocation>
</comment>
<accession>A0A067QF21</accession>
<feature type="transmembrane region" description="Helical" evidence="6">
    <location>
        <begin position="245"/>
        <end position="266"/>
    </location>
</feature>
<evidence type="ECO:0000256" key="6">
    <source>
        <dbReference type="SAM" id="Phobius"/>
    </source>
</evidence>
<keyword evidence="2 6" id="KW-0812">Transmembrane</keyword>
<name>A0A067QF21_9AGAM</name>
<keyword evidence="3 6" id="KW-1133">Transmembrane helix</keyword>
<protein>
    <recommendedName>
        <fullName evidence="9">Tetraspanin Tsp2</fullName>
    </recommendedName>
</protein>
<keyword evidence="4 6" id="KW-0472">Membrane</keyword>
<dbReference type="Proteomes" id="UP000027265">
    <property type="component" value="Unassembled WGS sequence"/>
</dbReference>
<evidence type="ECO:0000313" key="7">
    <source>
        <dbReference type="EMBL" id="KDQ62102.1"/>
    </source>
</evidence>
<evidence type="ECO:0000256" key="1">
    <source>
        <dbReference type="ARBA" id="ARBA00004141"/>
    </source>
</evidence>
<evidence type="ECO:0000256" key="5">
    <source>
        <dbReference type="SAM" id="MobiDB-lite"/>
    </source>
</evidence>
<organism evidence="7 8">
    <name type="scientific">Jaapia argillacea MUCL 33604</name>
    <dbReference type="NCBI Taxonomy" id="933084"/>
    <lineage>
        <taxon>Eukaryota</taxon>
        <taxon>Fungi</taxon>
        <taxon>Dikarya</taxon>
        <taxon>Basidiomycota</taxon>
        <taxon>Agaricomycotina</taxon>
        <taxon>Agaricomycetes</taxon>
        <taxon>Agaricomycetidae</taxon>
        <taxon>Jaapiales</taxon>
        <taxon>Jaapiaceae</taxon>
        <taxon>Jaapia</taxon>
    </lineage>
</organism>
<evidence type="ECO:0000256" key="3">
    <source>
        <dbReference type="ARBA" id="ARBA00022989"/>
    </source>
</evidence>
<evidence type="ECO:0000313" key="8">
    <source>
        <dbReference type="Proteomes" id="UP000027265"/>
    </source>
</evidence>
<proteinExistence type="predicted"/>
<dbReference type="AlphaFoldDB" id="A0A067QF21"/>
<feature type="transmembrane region" description="Helical" evidence="6">
    <location>
        <begin position="339"/>
        <end position="361"/>
    </location>
</feature>
<feature type="region of interest" description="Disordered" evidence="5">
    <location>
        <begin position="109"/>
        <end position="145"/>
    </location>
</feature>
<gene>
    <name evidence="7" type="ORF">JAAARDRAFT_121690</name>
</gene>
<feature type="transmembrane region" description="Helical" evidence="6">
    <location>
        <begin position="214"/>
        <end position="233"/>
    </location>
</feature>
<evidence type="ECO:0008006" key="9">
    <source>
        <dbReference type="Google" id="ProtNLM"/>
    </source>
</evidence>
<dbReference type="GO" id="GO:0016020">
    <property type="term" value="C:membrane"/>
    <property type="evidence" value="ECO:0007669"/>
    <property type="project" value="UniProtKB-SubCell"/>
</dbReference>
<dbReference type="HOGENOM" id="CLU_033914_0_0_1"/>
<dbReference type="EMBL" id="KL197711">
    <property type="protein sequence ID" value="KDQ62102.1"/>
    <property type="molecule type" value="Genomic_DNA"/>
</dbReference>
<feature type="region of interest" description="Disordered" evidence="5">
    <location>
        <begin position="1"/>
        <end position="56"/>
    </location>
</feature>
<dbReference type="Pfam" id="PF00335">
    <property type="entry name" value="Tetraspanin"/>
    <property type="match status" value="1"/>
</dbReference>
<feature type="compositionally biased region" description="Low complexity" evidence="5">
    <location>
        <begin position="109"/>
        <end position="119"/>
    </location>
</feature>